<keyword evidence="8" id="KW-0547">Nucleotide-binding</keyword>
<dbReference type="Pfam" id="PF00994">
    <property type="entry name" value="MoCF_biosynth"/>
    <property type="match status" value="1"/>
</dbReference>
<feature type="binding site" evidence="8">
    <location>
        <position position="85"/>
    </location>
    <ligand>
        <name>GTP</name>
        <dbReference type="ChEBI" id="CHEBI:37565"/>
    </ligand>
</feature>
<dbReference type="RefSeq" id="WP_116441120.1">
    <property type="nucleotide sequence ID" value="NZ_BHEO01000002.1"/>
</dbReference>
<comment type="function">
    <text evidence="1">Catalyzes the insertion of molybdate into adenylated molybdopterin with the concomitant release of AMP.</text>
</comment>
<evidence type="ECO:0000313" key="10">
    <source>
        <dbReference type="EMBL" id="GBU04024.1"/>
    </source>
</evidence>
<comment type="caution">
    <text evidence="8">Lacks conserved residue(s) required for the propagation of feature annotation.</text>
</comment>
<comment type="cofactor">
    <cofactor evidence="8">
        <name>Mg(2+)</name>
        <dbReference type="ChEBI" id="CHEBI:18420"/>
    </cofactor>
</comment>
<dbReference type="CDD" id="cd00887">
    <property type="entry name" value="MoeA"/>
    <property type="match status" value="1"/>
</dbReference>
<evidence type="ECO:0000256" key="4">
    <source>
        <dbReference type="ARBA" id="ARBA00022505"/>
    </source>
</evidence>
<dbReference type="InterPro" id="IPR001453">
    <property type="entry name" value="MoaB/Mog_dom"/>
</dbReference>
<comment type="domain">
    <text evidence="8">The N-terminal domain determines nucleotide recognition and specific binding, while the C-terminal domain determines the specific binding to the target protein.</text>
</comment>
<keyword evidence="4" id="KW-0500">Molybdenum</keyword>
<feature type="binding site" evidence="8">
    <location>
        <position position="114"/>
    </location>
    <ligand>
        <name>Mg(2+)</name>
        <dbReference type="ChEBI" id="CHEBI:18420"/>
    </ligand>
</feature>
<dbReference type="UniPathway" id="UPA00344"/>
<reference evidence="11 12" key="2">
    <citation type="submission" date="2019-03" db="EMBL/GenBank/DDBJ databases">
        <title>Genomic Encyclopedia of Type Strains, Phase IV (KMG-IV): sequencing the most valuable type-strain genomes for metagenomic binning, comparative biology and taxonomic classification.</title>
        <authorList>
            <person name="Goeker M."/>
        </authorList>
    </citation>
    <scope>NUCLEOTIDE SEQUENCE [LARGE SCALE GENOMIC DNA]</scope>
    <source>
        <strain evidence="11 12">DSM 103426</strain>
    </source>
</reference>
<feature type="binding site" evidence="8">
    <location>
        <position position="31"/>
    </location>
    <ligand>
        <name>GTP</name>
        <dbReference type="ChEBI" id="CHEBI:37565"/>
    </ligand>
</feature>
<feature type="binding site" evidence="8">
    <location>
        <begin position="18"/>
        <end position="20"/>
    </location>
    <ligand>
        <name>GTP</name>
        <dbReference type="ChEBI" id="CHEBI:37565"/>
    </ligand>
</feature>
<dbReference type="InterPro" id="IPR029044">
    <property type="entry name" value="Nucleotide-diphossugar_trans"/>
</dbReference>
<evidence type="ECO:0000256" key="3">
    <source>
        <dbReference type="ARBA" id="ARBA00010763"/>
    </source>
</evidence>
<comment type="subcellular location">
    <subcellularLocation>
        <location evidence="8">Cytoplasm</location>
    </subcellularLocation>
</comment>
<dbReference type="Gene3D" id="3.40.980.10">
    <property type="entry name" value="MoaB/Mog-like domain"/>
    <property type="match status" value="1"/>
</dbReference>
<evidence type="ECO:0000259" key="9">
    <source>
        <dbReference type="SMART" id="SM00852"/>
    </source>
</evidence>
<dbReference type="SUPFAM" id="SSF53448">
    <property type="entry name" value="Nucleotide-diphospho-sugar transferases"/>
    <property type="match status" value="1"/>
</dbReference>
<dbReference type="GO" id="GO:0005525">
    <property type="term" value="F:GTP binding"/>
    <property type="evidence" value="ECO:0007669"/>
    <property type="project" value="UniProtKB-UniRule"/>
</dbReference>
<feature type="domain" description="MoaB/Mog" evidence="9">
    <location>
        <begin position="394"/>
        <end position="533"/>
    </location>
</feature>
<dbReference type="GO" id="GO:0061603">
    <property type="term" value="F:molybdenum cofactor guanylyltransferase activity"/>
    <property type="evidence" value="ECO:0007669"/>
    <property type="project" value="UniProtKB-EC"/>
</dbReference>
<evidence type="ECO:0000256" key="6">
    <source>
        <dbReference type="ARBA" id="ARBA00023150"/>
    </source>
</evidence>
<dbReference type="SMART" id="SM00852">
    <property type="entry name" value="MoCF_biosynth"/>
    <property type="match status" value="1"/>
</dbReference>
<dbReference type="InterPro" id="IPR038987">
    <property type="entry name" value="MoeA-like"/>
</dbReference>
<keyword evidence="8" id="KW-0479">Metal-binding</keyword>
<gene>
    <name evidence="8" type="primary">mobA</name>
    <name evidence="11" type="ORF">EDD74_13113</name>
    <name evidence="10" type="ORF">FAEUMB_05650</name>
</gene>
<feature type="binding site" evidence="8">
    <location>
        <position position="114"/>
    </location>
    <ligand>
        <name>GTP</name>
        <dbReference type="ChEBI" id="CHEBI:37565"/>
    </ligand>
</feature>
<proteinExistence type="inferred from homology"/>
<reference evidence="10 13" key="1">
    <citation type="journal article" date="2018" name="Int. J. Syst. Evol. Microbiol.">
        <title>Draft Genome Sequence of Faecalimonas umbilicata JCM 30896T, an Acetate-Producing Bacterium Isolated from Human Feces.</title>
        <authorList>
            <person name="Sakamoto M."/>
            <person name="Ikeyama N."/>
            <person name="Yuki M."/>
            <person name="Ohkuma M."/>
        </authorList>
    </citation>
    <scope>NUCLEOTIDE SEQUENCE [LARGE SCALE GENOMIC DNA]</scope>
    <source>
        <strain evidence="10 13">EGH7</strain>
    </source>
</reference>
<comment type="function">
    <text evidence="8">Transfers a GMP moiety from GTP to Mo-molybdopterin (Mo-MPT) cofactor (Moco or molybdenum cofactor) to form Mo-molybdopterin guanine dinucleotide (Mo-MGD) cofactor.</text>
</comment>
<dbReference type="SUPFAM" id="SSF63867">
    <property type="entry name" value="MoeA C-terminal domain-like"/>
    <property type="match status" value="1"/>
</dbReference>
<dbReference type="GO" id="GO:0061599">
    <property type="term" value="F:molybdopterin molybdotransferase activity"/>
    <property type="evidence" value="ECO:0007669"/>
    <property type="project" value="UniProtKB-EC"/>
</dbReference>
<dbReference type="CDD" id="cd02503">
    <property type="entry name" value="MobA"/>
    <property type="match status" value="1"/>
</dbReference>
<evidence type="ECO:0000313" key="11">
    <source>
        <dbReference type="EMBL" id="TCS62689.1"/>
    </source>
</evidence>
<dbReference type="EC" id="2.7.7.77" evidence="8"/>
<comment type="similarity">
    <text evidence="3">Belongs to the MoeA family.</text>
</comment>
<comment type="similarity">
    <text evidence="8">Belongs to the MobA family.</text>
</comment>
<dbReference type="Pfam" id="PF03454">
    <property type="entry name" value="MoeA_C"/>
    <property type="match status" value="1"/>
</dbReference>
<evidence type="ECO:0000256" key="5">
    <source>
        <dbReference type="ARBA" id="ARBA00023134"/>
    </source>
</evidence>
<evidence type="ECO:0000313" key="13">
    <source>
        <dbReference type="Proteomes" id="UP000702954"/>
    </source>
</evidence>
<name>A0A4R3J9Q8_9FIRM</name>
<dbReference type="SUPFAM" id="SSF63882">
    <property type="entry name" value="MoeA N-terminal region -like"/>
    <property type="match status" value="1"/>
</dbReference>
<comment type="catalytic activity">
    <reaction evidence="8">
        <text>Mo-molybdopterin + GTP + H(+) = Mo-molybdopterin guanine dinucleotide + diphosphate</text>
        <dbReference type="Rhea" id="RHEA:34243"/>
        <dbReference type="ChEBI" id="CHEBI:15378"/>
        <dbReference type="ChEBI" id="CHEBI:33019"/>
        <dbReference type="ChEBI" id="CHEBI:37565"/>
        <dbReference type="ChEBI" id="CHEBI:71302"/>
        <dbReference type="ChEBI" id="CHEBI:71310"/>
        <dbReference type="EC" id="2.7.7.77"/>
    </reaction>
</comment>
<dbReference type="InterPro" id="IPR025877">
    <property type="entry name" value="MobA-like_NTP_Trfase"/>
</dbReference>
<dbReference type="Pfam" id="PF12804">
    <property type="entry name" value="NTP_transf_3"/>
    <property type="match status" value="1"/>
</dbReference>
<dbReference type="Pfam" id="PF03453">
    <property type="entry name" value="MoeA_N"/>
    <property type="match status" value="1"/>
</dbReference>
<dbReference type="EMBL" id="SLZV01000031">
    <property type="protein sequence ID" value="TCS62689.1"/>
    <property type="molecule type" value="Genomic_DNA"/>
</dbReference>
<protein>
    <recommendedName>
        <fullName evidence="8">Probable molybdenum cofactor guanylyltransferase</fullName>
        <shortName evidence="8">MoCo guanylyltransferase</shortName>
        <ecNumber evidence="8">2.7.7.77</ecNumber>
    </recommendedName>
    <alternativeName>
        <fullName evidence="8">GTP:molybdopterin guanylyltransferase</fullName>
    </alternativeName>
    <alternativeName>
        <fullName evidence="8">Mo-MPT guanylyltransferase</fullName>
    </alternativeName>
    <alternativeName>
        <fullName evidence="8">Molybdopterin guanylyltransferase</fullName>
    </alternativeName>
    <alternativeName>
        <fullName evidence="8">Molybdopterin-guanine dinucleotide synthase</fullName>
        <shortName evidence="8">MGD synthase</shortName>
    </alternativeName>
</protein>
<dbReference type="Proteomes" id="UP000294613">
    <property type="component" value="Unassembled WGS sequence"/>
</dbReference>
<keyword evidence="5 8" id="KW-0342">GTP-binding</keyword>
<dbReference type="GO" id="GO:0006777">
    <property type="term" value="P:Mo-molybdopterin cofactor biosynthetic process"/>
    <property type="evidence" value="ECO:0007669"/>
    <property type="project" value="UniProtKB-KW"/>
</dbReference>
<dbReference type="GO" id="GO:0046872">
    <property type="term" value="F:metal ion binding"/>
    <property type="evidence" value="ECO:0007669"/>
    <property type="project" value="UniProtKB-KW"/>
</dbReference>
<evidence type="ECO:0000256" key="2">
    <source>
        <dbReference type="ARBA" id="ARBA00005046"/>
    </source>
</evidence>
<dbReference type="PANTHER" id="PTHR10192">
    <property type="entry name" value="MOLYBDOPTERIN BIOSYNTHESIS PROTEIN"/>
    <property type="match status" value="1"/>
</dbReference>
<dbReference type="PANTHER" id="PTHR10192:SF5">
    <property type="entry name" value="GEPHYRIN"/>
    <property type="match status" value="1"/>
</dbReference>
<dbReference type="HAMAP" id="MF_00316">
    <property type="entry name" value="MobA"/>
    <property type="match status" value="1"/>
</dbReference>
<keyword evidence="13" id="KW-1185">Reference proteome</keyword>
<comment type="caution">
    <text evidence="11">The sequence shown here is derived from an EMBL/GenBank/DDBJ whole genome shotgun (WGS) entry which is preliminary data.</text>
</comment>
<dbReference type="InterPro" id="IPR005110">
    <property type="entry name" value="MoeA_linker/N"/>
</dbReference>
<dbReference type="Proteomes" id="UP000702954">
    <property type="component" value="Unassembled WGS sequence"/>
</dbReference>
<dbReference type="InterPro" id="IPR005111">
    <property type="entry name" value="MoeA_C_domain_IV"/>
</dbReference>
<evidence type="ECO:0000313" key="12">
    <source>
        <dbReference type="Proteomes" id="UP000294613"/>
    </source>
</evidence>
<dbReference type="InterPro" id="IPR036135">
    <property type="entry name" value="MoeA_linker/N_sf"/>
</dbReference>
<dbReference type="GO" id="GO:0005829">
    <property type="term" value="C:cytosol"/>
    <property type="evidence" value="ECO:0007669"/>
    <property type="project" value="TreeGrafter"/>
</dbReference>
<dbReference type="Gene3D" id="2.170.190.11">
    <property type="entry name" value="Molybdopterin biosynthesis moea protein, domain 3"/>
    <property type="match status" value="1"/>
</dbReference>
<keyword evidence="8" id="KW-0963">Cytoplasm</keyword>
<dbReference type="Gene3D" id="3.90.550.10">
    <property type="entry name" value="Spore Coat Polysaccharide Biosynthesis Protein SpsA, Chain A"/>
    <property type="match status" value="1"/>
</dbReference>
<dbReference type="AlphaFoldDB" id="A0A4R3J9Q8"/>
<keyword evidence="8" id="KW-0460">Magnesium</keyword>
<keyword evidence="6 8" id="KW-0501">Molybdenum cofactor biosynthesis</keyword>
<dbReference type="EMBL" id="BHEO01000002">
    <property type="protein sequence ID" value="GBU04024.1"/>
    <property type="molecule type" value="Genomic_DNA"/>
</dbReference>
<dbReference type="SUPFAM" id="SSF53218">
    <property type="entry name" value="Molybdenum cofactor biosynthesis proteins"/>
    <property type="match status" value="1"/>
</dbReference>
<comment type="catalytic activity">
    <reaction evidence="7">
        <text>adenylyl-molybdopterin + molybdate = Mo-molybdopterin + AMP + H(+)</text>
        <dbReference type="Rhea" id="RHEA:35047"/>
        <dbReference type="ChEBI" id="CHEBI:15378"/>
        <dbReference type="ChEBI" id="CHEBI:36264"/>
        <dbReference type="ChEBI" id="CHEBI:62727"/>
        <dbReference type="ChEBI" id="CHEBI:71302"/>
        <dbReference type="ChEBI" id="CHEBI:456215"/>
        <dbReference type="EC" id="2.10.1.1"/>
    </reaction>
</comment>
<evidence type="ECO:0000256" key="8">
    <source>
        <dbReference type="HAMAP-Rule" id="MF_00316"/>
    </source>
</evidence>
<dbReference type="InterPro" id="IPR013482">
    <property type="entry name" value="Molybde_CF_guanTrfase"/>
</dbReference>
<dbReference type="InterPro" id="IPR036425">
    <property type="entry name" value="MoaB/Mog-like_dom_sf"/>
</dbReference>
<dbReference type="InterPro" id="IPR036688">
    <property type="entry name" value="MoeA_C_domain_IV_sf"/>
</dbReference>
<dbReference type="NCBIfam" id="TIGR00177">
    <property type="entry name" value="molyb_syn"/>
    <property type="match status" value="1"/>
</dbReference>
<evidence type="ECO:0000256" key="7">
    <source>
        <dbReference type="ARBA" id="ARBA00047317"/>
    </source>
</evidence>
<keyword evidence="8" id="KW-0808">Transferase</keyword>
<dbReference type="NCBIfam" id="NF045515">
    <property type="entry name" value="Glp_gephyrin"/>
    <property type="match status" value="1"/>
</dbReference>
<sequence>MDKGKDRDRKADIAACILAGGKNSRMNGRKKAFLPVEETVFWKKIAAKLSGCSAIYISVEDRKKYEQTQADVGECGFEGFPLVEDLEKEKGPLGGIYSVLTSSEEQAVLFVPCDMPEVDQELVDTMRGEWVRERKPVFLIRDGKRCPFPGIYTKEMLPWIRRQLERKDYKLQNLLNEIEEKIVWLEDERDGGGNINTEEEYRAYLSKIERKELVRISLKEAVEKILEEVRPLDAWEELPLLELSGRTLWEDVYSRHAQPPFPRSPLDGYAIRSQDSIGADDTHGVSLHVIDTIYAGEASGKKVGEKEAVRLMTGAPIPQGTDTVIRQEDVERVGDTISVFQEQHAYENYCDAGEDYSAGTCLLTRGETVGAAECGLLASMGYSHAKVVRNVRAAVIATGSELTEPGSELSFGKIYNANLYLVCSRLTELGVSVVWMDTVQDDARCLKDSIEKACRMDADLILTIGGVSVGQKDIVEETYGLLGAEICFHGVRMKPGSPMMGGSYQKIPMLSFSGNPYGTFVNMELFVLPVLEKMTGSQRYRVEYREGTLAETFEKTGKVPRFVRARWENGTVVWKRQNASGILSSLNGCNCLLEIPPGIEEGRKKGEKVWVRMLSSR</sequence>
<dbReference type="Gene3D" id="2.40.340.10">
    <property type="entry name" value="MoeA, C-terminal, domain IV"/>
    <property type="match status" value="1"/>
</dbReference>
<evidence type="ECO:0000256" key="1">
    <source>
        <dbReference type="ARBA" id="ARBA00002901"/>
    </source>
</evidence>
<dbReference type="Gene3D" id="3.90.105.10">
    <property type="entry name" value="Molybdopterin biosynthesis moea protein, domain 2"/>
    <property type="match status" value="1"/>
</dbReference>
<comment type="pathway">
    <text evidence="2">Cofactor biosynthesis; molybdopterin biosynthesis.</text>
</comment>
<organism evidence="11 12">
    <name type="scientific">Faecalimonas umbilicata</name>
    <dbReference type="NCBI Taxonomy" id="1912855"/>
    <lineage>
        <taxon>Bacteria</taxon>
        <taxon>Bacillati</taxon>
        <taxon>Bacillota</taxon>
        <taxon>Clostridia</taxon>
        <taxon>Lachnospirales</taxon>
        <taxon>Lachnospiraceae</taxon>
        <taxon>Faecalimonas</taxon>
    </lineage>
</organism>
<accession>A0A4R3J9Q8</accession>